<feature type="region of interest" description="Disordered" evidence="1">
    <location>
        <begin position="18"/>
        <end position="45"/>
    </location>
</feature>
<organism evidence="2 3">
    <name type="scientific">Penicillium bovifimosum</name>
    <dbReference type="NCBI Taxonomy" id="126998"/>
    <lineage>
        <taxon>Eukaryota</taxon>
        <taxon>Fungi</taxon>
        <taxon>Dikarya</taxon>
        <taxon>Ascomycota</taxon>
        <taxon>Pezizomycotina</taxon>
        <taxon>Eurotiomycetes</taxon>
        <taxon>Eurotiomycetidae</taxon>
        <taxon>Eurotiales</taxon>
        <taxon>Aspergillaceae</taxon>
        <taxon>Penicillium</taxon>
    </lineage>
</organism>
<evidence type="ECO:0000313" key="2">
    <source>
        <dbReference type="EMBL" id="KAJ5120369.1"/>
    </source>
</evidence>
<dbReference type="AlphaFoldDB" id="A0A9W9KUN2"/>
<proteinExistence type="predicted"/>
<dbReference type="Proteomes" id="UP001149079">
    <property type="component" value="Unassembled WGS sequence"/>
</dbReference>
<protein>
    <submittedName>
        <fullName evidence="2">Uncharacterized protein</fullName>
    </submittedName>
</protein>
<comment type="caution">
    <text evidence="2">The sequence shown here is derived from an EMBL/GenBank/DDBJ whole genome shotgun (WGS) entry which is preliminary data.</text>
</comment>
<keyword evidence="3" id="KW-1185">Reference proteome</keyword>
<gene>
    <name evidence="2" type="ORF">N7515_009757</name>
</gene>
<reference evidence="2" key="2">
    <citation type="journal article" date="2023" name="IMA Fungus">
        <title>Comparative genomic study of the Penicillium genus elucidates a diverse pangenome and 15 lateral gene transfer events.</title>
        <authorList>
            <person name="Petersen C."/>
            <person name="Sorensen T."/>
            <person name="Nielsen M.R."/>
            <person name="Sondergaard T.E."/>
            <person name="Sorensen J.L."/>
            <person name="Fitzpatrick D.A."/>
            <person name="Frisvad J.C."/>
            <person name="Nielsen K.L."/>
        </authorList>
    </citation>
    <scope>NUCLEOTIDE SEQUENCE</scope>
    <source>
        <strain evidence="2">IBT 22155</strain>
    </source>
</reference>
<sequence length="236" mass="26616">MAIFQSLQRFVRKTREKVGNFLPSRHRRRRESADSQTPLAPSTEGILVRGEIIYPPHRVSLDPEAPRRVSQPLPRQLSRGAQLDKFAAEGEDKSIEMRRTSRPREFVDLTTGNSPTHHRRNSTPTPFPRSPRSPRSPSPDQVPNTPRGIKRRHNLSQEPAESSSAATRQRREVIETIDMTGEGGPTLPLPAPLLPSDLVLQLTLRRPMPCSRTLAQSAWNARRTRQAPFVVCAPVR</sequence>
<reference evidence="2" key="1">
    <citation type="submission" date="2022-11" db="EMBL/GenBank/DDBJ databases">
        <authorList>
            <person name="Petersen C."/>
        </authorList>
    </citation>
    <scope>NUCLEOTIDE SEQUENCE</scope>
    <source>
        <strain evidence="2">IBT 22155</strain>
    </source>
</reference>
<dbReference type="EMBL" id="JAPQKL010000008">
    <property type="protein sequence ID" value="KAJ5120369.1"/>
    <property type="molecule type" value="Genomic_DNA"/>
</dbReference>
<feature type="region of interest" description="Disordered" evidence="1">
    <location>
        <begin position="58"/>
        <end position="169"/>
    </location>
</feature>
<accession>A0A9W9KUN2</accession>
<feature type="compositionally biased region" description="Pro residues" evidence="1">
    <location>
        <begin position="125"/>
        <end position="137"/>
    </location>
</feature>
<dbReference type="GeneID" id="81409671"/>
<feature type="compositionally biased region" description="Basic and acidic residues" evidence="1">
    <location>
        <begin position="86"/>
        <end position="107"/>
    </location>
</feature>
<evidence type="ECO:0000256" key="1">
    <source>
        <dbReference type="SAM" id="MobiDB-lite"/>
    </source>
</evidence>
<name>A0A9W9KUN2_9EURO</name>
<evidence type="ECO:0000313" key="3">
    <source>
        <dbReference type="Proteomes" id="UP001149079"/>
    </source>
</evidence>
<dbReference type="RefSeq" id="XP_056516873.1">
    <property type="nucleotide sequence ID" value="XM_056670500.1"/>
</dbReference>
<feature type="compositionally biased region" description="Polar residues" evidence="1">
    <location>
        <begin position="156"/>
        <end position="167"/>
    </location>
</feature>